<comment type="caution">
    <text evidence="2">The sequence shown here is derived from an EMBL/GenBank/DDBJ whole genome shotgun (WGS) entry which is preliminary data.</text>
</comment>
<name>A0A7J7CIZ1_TRIWF</name>
<organism evidence="2 3">
    <name type="scientific">Tripterygium wilfordii</name>
    <name type="common">Thunder God vine</name>
    <dbReference type="NCBI Taxonomy" id="458696"/>
    <lineage>
        <taxon>Eukaryota</taxon>
        <taxon>Viridiplantae</taxon>
        <taxon>Streptophyta</taxon>
        <taxon>Embryophyta</taxon>
        <taxon>Tracheophyta</taxon>
        <taxon>Spermatophyta</taxon>
        <taxon>Magnoliopsida</taxon>
        <taxon>eudicotyledons</taxon>
        <taxon>Gunneridae</taxon>
        <taxon>Pentapetalae</taxon>
        <taxon>rosids</taxon>
        <taxon>fabids</taxon>
        <taxon>Celastrales</taxon>
        <taxon>Celastraceae</taxon>
        <taxon>Tripterygium</taxon>
    </lineage>
</organism>
<keyword evidence="3" id="KW-1185">Reference proteome</keyword>
<dbReference type="InParanoid" id="A0A7J7CIZ1"/>
<evidence type="ECO:0000313" key="3">
    <source>
        <dbReference type="Proteomes" id="UP000593562"/>
    </source>
</evidence>
<evidence type="ECO:0000313" key="2">
    <source>
        <dbReference type="EMBL" id="KAF5734027.1"/>
    </source>
</evidence>
<dbReference type="Proteomes" id="UP000593562">
    <property type="component" value="Unassembled WGS sequence"/>
</dbReference>
<evidence type="ECO:0000256" key="1">
    <source>
        <dbReference type="SAM" id="MobiDB-lite"/>
    </source>
</evidence>
<feature type="region of interest" description="Disordered" evidence="1">
    <location>
        <begin position="57"/>
        <end position="91"/>
    </location>
</feature>
<gene>
    <name evidence="2" type="ORF">HS088_TW16G00468</name>
</gene>
<proteinExistence type="predicted"/>
<feature type="compositionally biased region" description="Polar residues" evidence="1">
    <location>
        <begin position="57"/>
        <end position="70"/>
    </location>
</feature>
<dbReference type="AlphaFoldDB" id="A0A7J7CIZ1"/>
<accession>A0A7J7CIZ1</accession>
<feature type="compositionally biased region" description="Basic and acidic residues" evidence="1">
    <location>
        <begin position="71"/>
        <end position="91"/>
    </location>
</feature>
<sequence>MEAAAATVSPQLSCFFSFNRGSKFQLQRQFVLSPTLRRPKIHFPSLSINARAKNPENLSRQIAEQTQPYSSREKRVALADAAERETVQPQI</sequence>
<reference evidence="2 3" key="1">
    <citation type="journal article" date="2020" name="Nat. Commun.">
        <title>Genome of Tripterygium wilfordii and identification of cytochrome P450 involved in triptolide biosynthesis.</title>
        <authorList>
            <person name="Tu L."/>
            <person name="Su P."/>
            <person name="Zhang Z."/>
            <person name="Gao L."/>
            <person name="Wang J."/>
            <person name="Hu T."/>
            <person name="Zhou J."/>
            <person name="Zhang Y."/>
            <person name="Zhao Y."/>
            <person name="Liu Y."/>
            <person name="Song Y."/>
            <person name="Tong Y."/>
            <person name="Lu Y."/>
            <person name="Yang J."/>
            <person name="Xu C."/>
            <person name="Jia M."/>
            <person name="Peters R.J."/>
            <person name="Huang L."/>
            <person name="Gao W."/>
        </authorList>
    </citation>
    <scope>NUCLEOTIDE SEQUENCE [LARGE SCALE GENOMIC DNA]</scope>
    <source>
        <strain evidence="3">cv. XIE 37</strain>
        <tissue evidence="2">Leaf</tissue>
    </source>
</reference>
<protein>
    <submittedName>
        <fullName evidence="2">Uncharacterized protein</fullName>
    </submittedName>
</protein>
<dbReference type="EMBL" id="JAAARO010000016">
    <property type="protein sequence ID" value="KAF5734027.1"/>
    <property type="molecule type" value="Genomic_DNA"/>
</dbReference>